<evidence type="ECO:0000313" key="3">
    <source>
        <dbReference type="Proteomes" id="UP000290288"/>
    </source>
</evidence>
<dbReference type="Pfam" id="PF00701">
    <property type="entry name" value="DHDPS"/>
    <property type="match status" value="1"/>
</dbReference>
<dbReference type="PRINTS" id="PR00146">
    <property type="entry name" value="DHPICSNTHASE"/>
</dbReference>
<dbReference type="EMBL" id="SDEE01000129">
    <property type="protein sequence ID" value="RXW20898.1"/>
    <property type="molecule type" value="Genomic_DNA"/>
</dbReference>
<organism evidence="2 3">
    <name type="scientific">Candolleomyces aberdarensis</name>
    <dbReference type="NCBI Taxonomy" id="2316362"/>
    <lineage>
        <taxon>Eukaryota</taxon>
        <taxon>Fungi</taxon>
        <taxon>Dikarya</taxon>
        <taxon>Basidiomycota</taxon>
        <taxon>Agaricomycotina</taxon>
        <taxon>Agaricomycetes</taxon>
        <taxon>Agaricomycetidae</taxon>
        <taxon>Agaricales</taxon>
        <taxon>Agaricineae</taxon>
        <taxon>Psathyrellaceae</taxon>
        <taxon>Candolleomyces</taxon>
    </lineage>
</organism>
<accession>A0A4V1Q454</accession>
<dbReference type="InterPro" id="IPR002220">
    <property type="entry name" value="DapA-like"/>
</dbReference>
<reference evidence="2 3" key="1">
    <citation type="submission" date="2019-01" db="EMBL/GenBank/DDBJ databases">
        <title>Draft genome sequence of Psathyrella aberdarensis IHI B618.</title>
        <authorList>
            <person name="Buettner E."/>
            <person name="Kellner H."/>
        </authorList>
    </citation>
    <scope>NUCLEOTIDE SEQUENCE [LARGE SCALE GENOMIC DNA]</scope>
    <source>
        <strain evidence="2 3">IHI B618</strain>
    </source>
</reference>
<dbReference type="InterPro" id="IPR013785">
    <property type="entry name" value="Aldolase_TIM"/>
</dbReference>
<name>A0A4V1Q454_9AGAR</name>
<proteinExistence type="predicted"/>
<dbReference type="SUPFAM" id="SSF51569">
    <property type="entry name" value="Aldolase"/>
    <property type="match status" value="1"/>
</dbReference>
<dbReference type="OrthoDB" id="191315at2759"/>
<dbReference type="Gene3D" id="3.20.20.70">
    <property type="entry name" value="Aldolase class I"/>
    <property type="match status" value="1"/>
</dbReference>
<evidence type="ECO:0000256" key="1">
    <source>
        <dbReference type="ARBA" id="ARBA00023239"/>
    </source>
</evidence>
<protein>
    <recommendedName>
        <fullName evidence="4">Dihydrodipicolinate synthetase</fullName>
    </recommendedName>
</protein>
<sequence length="347" mass="36962">MSLNGTVNGDHPISRPLKPGVYAPIPTFFLKDSEDLDIPSFEAHVARIAAAGVSPLIAGTMGEAIHLSHQERTLLIRTTRRVLDEAGLTDVPIVAGTGTGSTRETIELTKEAALAGADYAIVIASGYFAGVLANNKQALKDFWEEVAEKSPIPVIIYNYPGASGGIDLDSDLLTELAITSPNIFGVKLTCGNVGKLTRLAETVSTESFQTKYPRKNSDLPFLVLGGFADFLLPSAFVEGHGAITGLANLAPFTVNKLYNLSEAAKKDLSVLPEVQHLQGIVARADYTIAKTGIAGTKYLIEKLYGYGGVPRKPLPAIESSAGAAVWEHPHTQTLVTIERELSGKLNK</sequence>
<dbReference type="SMART" id="SM01130">
    <property type="entry name" value="DHDPS"/>
    <property type="match status" value="1"/>
</dbReference>
<dbReference type="PANTHER" id="PTHR12128">
    <property type="entry name" value="DIHYDRODIPICOLINATE SYNTHASE"/>
    <property type="match status" value="1"/>
</dbReference>
<dbReference type="Proteomes" id="UP000290288">
    <property type="component" value="Unassembled WGS sequence"/>
</dbReference>
<gene>
    <name evidence="2" type="ORF">EST38_g4949</name>
</gene>
<dbReference type="AlphaFoldDB" id="A0A4V1Q454"/>
<keyword evidence="3" id="KW-1185">Reference proteome</keyword>
<dbReference type="CDD" id="cd00408">
    <property type="entry name" value="DHDPS-like"/>
    <property type="match status" value="1"/>
</dbReference>
<evidence type="ECO:0000313" key="2">
    <source>
        <dbReference type="EMBL" id="RXW20898.1"/>
    </source>
</evidence>
<evidence type="ECO:0008006" key="4">
    <source>
        <dbReference type="Google" id="ProtNLM"/>
    </source>
</evidence>
<dbReference type="STRING" id="2316362.A0A4V1Q454"/>
<dbReference type="GO" id="GO:0008840">
    <property type="term" value="F:4-hydroxy-tetrahydrodipicolinate synthase activity"/>
    <property type="evidence" value="ECO:0007669"/>
    <property type="project" value="TreeGrafter"/>
</dbReference>
<keyword evidence="1" id="KW-0456">Lyase</keyword>
<comment type="caution">
    <text evidence="2">The sequence shown here is derived from an EMBL/GenBank/DDBJ whole genome shotgun (WGS) entry which is preliminary data.</text>
</comment>
<dbReference type="PANTHER" id="PTHR12128:SF66">
    <property type="entry name" value="4-HYDROXY-2-OXOGLUTARATE ALDOLASE, MITOCHONDRIAL"/>
    <property type="match status" value="1"/>
</dbReference>